<protein>
    <submittedName>
        <fullName evidence="1">Uncharacterized protein</fullName>
    </submittedName>
</protein>
<organism evidence="1 2">
    <name type="scientific">Dyella nitratireducens</name>
    <dbReference type="NCBI Taxonomy" id="1849580"/>
    <lineage>
        <taxon>Bacteria</taxon>
        <taxon>Pseudomonadati</taxon>
        <taxon>Pseudomonadota</taxon>
        <taxon>Gammaproteobacteria</taxon>
        <taxon>Lysobacterales</taxon>
        <taxon>Rhodanobacteraceae</taxon>
        <taxon>Dyella</taxon>
    </lineage>
</organism>
<dbReference type="Proteomes" id="UP000620046">
    <property type="component" value="Unassembled WGS sequence"/>
</dbReference>
<dbReference type="EMBL" id="BMJA01000002">
    <property type="protein sequence ID" value="GGA41142.1"/>
    <property type="molecule type" value="Genomic_DNA"/>
</dbReference>
<reference evidence="2" key="1">
    <citation type="journal article" date="2019" name="Int. J. Syst. Evol. Microbiol.">
        <title>The Global Catalogue of Microorganisms (GCM) 10K type strain sequencing project: providing services to taxonomists for standard genome sequencing and annotation.</title>
        <authorList>
            <consortium name="The Broad Institute Genomics Platform"/>
            <consortium name="The Broad Institute Genome Sequencing Center for Infectious Disease"/>
            <person name="Wu L."/>
            <person name="Ma J."/>
        </authorList>
    </citation>
    <scope>NUCLEOTIDE SEQUENCE [LARGE SCALE GENOMIC DNA]</scope>
    <source>
        <strain evidence="2">CGMCC 1.15439</strain>
    </source>
</reference>
<evidence type="ECO:0000313" key="2">
    <source>
        <dbReference type="Proteomes" id="UP000620046"/>
    </source>
</evidence>
<evidence type="ECO:0000313" key="1">
    <source>
        <dbReference type="EMBL" id="GGA41142.1"/>
    </source>
</evidence>
<gene>
    <name evidence="1" type="ORF">GCM10010981_32930</name>
</gene>
<accession>A0ABQ1GCL8</accession>
<keyword evidence="2" id="KW-1185">Reference proteome</keyword>
<comment type="caution">
    <text evidence="1">The sequence shown here is derived from an EMBL/GenBank/DDBJ whole genome shotgun (WGS) entry which is preliminary data.</text>
</comment>
<name>A0ABQ1GCL8_9GAMM</name>
<proteinExistence type="predicted"/>
<sequence>MGSLLPLLLQVEIEITLWEDFYDKASKTVGTGNVYVPVPRLRALIVCAVNATNDRARRCYNHQN</sequence>